<name>A0A0D1KE00_BACIU</name>
<sequence>MANKELPNIDYLLQKAKELSEATTKLFTEWKNDLTLDEKFVPSETLLEKELAEKMGVEFPLEIKDLVRDTYVNTFLLEKACKMENYFPAIRDINKLDEEELLKRFIRERKEGMYVDSPEKVSPQVLYVIKRRHQTVYSAKERWEEIRREKIGDFGVGIEENEKKSFDSKIEDLKKVYQETQILPSYKKENRVLYDKNFLFSAGGHYNTTIIGLQRIVSNCVAPALLPTFKKIYDRSEYNMNVIILKQRIREFIEKNQGEQLSIKKVRGGYFLVNHIREYNPEFENLQPIKVLSHFYQEVREEIKNEKK</sequence>
<comment type="caution">
    <text evidence="1">The sequence shown here is derived from an EMBL/GenBank/DDBJ whole genome shotgun (WGS) entry which is preliminary data.</text>
</comment>
<gene>
    <name evidence="1" type="ORF">SC09_contig8orf00111</name>
</gene>
<accession>A0A0D1KE00</accession>
<dbReference type="AlphaFoldDB" id="A0A0D1KE00"/>
<organism evidence="1 2">
    <name type="scientific">Bacillus subtilis</name>
    <dbReference type="NCBI Taxonomy" id="1423"/>
    <lineage>
        <taxon>Bacteria</taxon>
        <taxon>Bacillati</taxon>
        <taxon>Bacillota</taxon>
        <taxon>Bacilli</taxon>
        <taxon>Bacillales</taxon>
        <taxon>Bacillaceae</taxon>
        <taxon>Bacillus</taxon>
    </lineage>
</organism>
<evidence type="ECO:0000313" key="2">
    <source>
        <dbReference type="Proteomes" id="UP000032247"/>
    </source>
</evidence>
<dbReference type="RefSeq" id="WP_043859062.1">
    <property type="nucleotide sequence ID" value="NZ_CP061871.1"/>
</dbReference>
<protein>
    <submittedName>
        <fullName evidence="1">Uncharacterized protein</fullName>
    </submittedName>
</protein>
<evidence type="ECO:0000313" key="1">
    <source>
        <dbReference type="EMBL" id="KIU04462.1"/>
    </source>
</evidence>
<dbReference type="GeneID" id="39574602"/>
<dbReference type="PATRIC" id="fig|1423.173.peg.4914"/>
<reference evidence="1 2" key="1">
    <citation type="submission" date="2014-12" db="EMBL/GenBank/DDBJ databases">
        <title>Comparative genome analysis of Bacillus coagulans HM-08, Clostridium butyricum HM-68, Bacillus subtilis HM-66 and Bacillus licheniformis BL-09.</title>
        <authorList>
            <person name="Zhang H."/>
        </authorList>
    </citation>
    <scope>NUCLEOTIDE SEQUENCE [LARGE SCALE GENOMIC DNA]</scope>
    <source>
        <strain evidence="1 2">HM-66</strain>
    </source>
</reference>
<dbReference type="EMBL" id="JXBC01000014">
    <property type="protein sequence ID" value="KIU04462.1"/>
    <property type="molecule type" value="Genomic_DNA"/>
</dbReference>
<dbReference type="Proteomes" id="UP000032247">
    <property type="component" value="Unassembled WGS sequence"/>
</dbReference>
<proteinExistence type="predicted"/>